<keyword evidence="3" id="KW-1185">Reference proteome</keyword>
<evidence type="ECO:0000313" key="3">
    <source>
        <dbReference type="Proteomes" id="UP000247781"/>
    </source>
</evidence>
<reference evidence="3" key="1">
    <citation type="submission" date="2018-05" db="EMBL/GenBank/DDBJ databases">
        <authorList>
            <person name="Deangelis K."/>
            <person name="Huntemann M."/>
            <person name="Clum A."/>
            <person name="Pillay M."/>
            <person name="Palaniappan K."/>
            <person name="Varghese N."/>
            <person name="Mikhailova N."/>
            <person name="Stamatis D."/>
            <person name="Reddy T."/>
            <person name="Daum C."/>
            <person name="Shapiro N."/>
            <person name="Ivanova N."/>
            <person name="Kyrpides N."/>
            <person name="Woyke T."/>
        </authorList>
    </citation>
    <scope>NUCLEOTIDE SEQUENCE [LARGE SCALE GENOMIC DNA]</scope>
    <source>
        <strain evidence="3">GAS496</strain>
    </source>
</reference>
<keyword evidence="1" id="KW-1133">Transmembrane helix</keyword>
<organism evidence="2 3">
    <name type="scientific">Mycolicibacterium moriokaense</name>
    <dbReference type="NCBI Taxonomy" id="39691"/>
    <lineage>
        <taxon>Bacteria</taxon>
        <taxon>Bacillati</taxon>
        <taxon>Actinomycetota</taxon>
        <taxon>Actinomycetes</taxon>
        <taxon>Mycobacteriales</taxon>
        <taxon>Mycobacteriaceae</taxon>
        <taxon>Mycolicibacterium</taxon>
    </lineage>
</organism>
<dbReference type="EMBL" id="QJJU01000022">
    <property type="protein sequence ID" value="PXX03423.1"/>
    <property type="molecule type" value="Genomic_DNA"/>
</dbReference>
<gene>
    <name evidence="2" type="ORF">C8E89_12283</name>
</gene>
<comment type="caution">
    <text evidence="2">The sequence shown here is derived from an EMBL/GenBank/DDBJ whole genome shotgun (WGS) entry which is preliminary data.</text>
</comment>
<protein>
    <submittedName>
        <fullName evidence="2">Uncharacterized protein</fullName>
    </submittedName>
</protein>
<evidence type="ECO:0000256" key="1">
    <source>
        <dbReference type="SAM" id="Phobius"/>
    </source>
</evidence>
<evidence type="ECO:0000313" key="2">
    <source>
        <dbReference type="EMBL" id="PXX03423.1"/>
    </source>
</evidence>
<reference evidence="2 3" key="2">
    <citation type="submission" date="2018-06" db="EMBL/GenBank/DDBJ databases">
        <title>Sequencing of bacterial isolates from soil warming experiment in Harvard Forest, Massachusetts, USA.</title>
        <authorList>
            <person name="Deangelis K.PhD."/>
        </authorList>
    </citation>
    <scope>NUCLEOTIDE SEQUENCE [LARGE SCALE GENOMIC DNA]</scope>
    <source>
        <strain evidence="2 3">GAS496</strain>
    </source>
</reference>
<name>A0A318H9M9_9MYCO</name>
<feature type="transmembrane region" description="Helical" evidence="1">
    <location>
        <begin position="6"/>
        <end position="25"/>
    </location>
</feature>
<sequence>MAQLFQVLSLMAVPASILLTVRYLIVRQNRLAAEPSRAALDRMHR</sequence>
<dbReference type="Proteomes" id="UP000247781">
    <property type="component" value="Unassembled WGS sequence"/>
</dbReference>
<dbReference type="AlphaFoldDB" id="A0A318H9M9"/>
<keyword evidence="1" id="KW-0472">Membrane</keyword>
<accession>A0A318H9M9</accession>
<proteinExistence type="predicted"/>
<keyword evidence="1" id="KW-0812">Transmembrane</keyword>